<reference evidence="1 2" key="1">
    <citation type="submission" date="2015-03" db="EMBL/GenBank/DDBJ databases">
        <title>Genome sequence of Pseudoalteromonas aurantia.</title>
        <authorList>
            <person name="Xie B.-B."/>
            <person name="Rong J.-C."/>
            <person name="Qin Q.-L."/>
            <person name="Zhang Y.-Z."/>
        </authorList>
    </citation>
    <scope>NUCLEOTIDE SEQUENCE [LARGE SCALE GENOMIC DNA]</scope>
    <source>
        <strain evidence="1 2">208</strain>
    </source>
</reference>
<gene>
    <name evidence="1" type="ORF">PAUR_a0232</name>
</gene>
<comment type="caution">
    <text evidence="1">The sequence shown here is derived from an EMBL/GenBank/DDBJ whole genome shotgun (WGS) entry which is preliminary data.</text>
</comment>
<sequence>MTVCCFSTFTDDGSFFYSYLFMNKYVTTSIKTFKISGLVFSGLC</sequence>
<protein>
    <submittedName>
        <fullName evidence="1">Uncharacterized protein</fullName>
    </submittedName>
</protein>
<accession>A0ABR9E7I9</accession>
<dbReference type="EMBL" id="AQGV01000011">
    <property type="protein sequence ID" value="MBE0366958.1"/>
    <property type="molecule type" value="Genomic_DNA"/>
</dbReference>
<name>A0ABR9E7I9_9GAMM</name>
<keyword evidence="2" id="KW-1185">Reference proteome</keyword>
<proteinExistence type="predicted"/>
<organism evidence="1 2">
    <name type="scientific">Pseudoalteromonas aurantia 208</name>
    <dbReference type="NCBI Taxonomy" id="1314867"/>
    <lineage>
        <taxon>Bacteria</taxon>
        <taxon>Pseudomonadati</taxon>
        <taxon>Pseudomonadota</taxon>
        <taxon>Gammaproteobacteria</taxon>
        <taxon>Alteromonadales</taxon>
        <taxon>Pseudoalteromonadaceae</taxon>
        <taxon>Pseudoalteromonas</taxon>
    </lineage>
</organism>
<evidence type="ECO:0000313" key="1">
    <source>
        <dbReference type="EMBL" id="MBE0366958.1"/>
    </source>
</evidence>
<dbReference type="Proteomes" id="UP000615755">
    <property type="component" value="Unassembled WGS sequence"/>
</dbReference>
<evidence type="ECO:0000313" key="2">
    <source>
        <dbReference type="Proteomes" id="UP000615755"/>
    </source>
</evidence>